<dbReference type="InterPro" id="IPR045573">
    <property type="entry name" value="Fut8_N_cat"/>
</dbReference>
<keyword evidence="1 3" id="KW-0328">Glycosyltransferase</keyword>
<comment type="similarity">
    <text evidence="3">Belongs to the glycosyltransferase 23 family.</text>
</comment>
<name>A0ABM1T883_LIMPO</name>
<dbReference type="Proteomes" id="UP000694941">
    <property type="component" value="Unplaced"/>
</dbReference>
<protein>
    <submittedName>
        <fullName evidence="6">Alpha-(1,6)-fucosyltransferase-like</fullName>
    </submittedName>
</protein>
<accession>A0ABM1T883</accession>
<sequence length="256" mass="29279">MRKSIDGTTLLQSEVSDACEKMNKEIGPNGIKFEIIQALGKFYIQNQIEVINQRYENGEIPEDLSRSIVIALPKKPFIEELQNPQKCKLKQALICNLTNLFGFASGIHDVLWCFVKAYHTNRTLVLISKQWHYAPDQWNSVFLPLSPTCDELKKTKKKSNFPGNNEEYMLHVDDFYRRLGLVKNVNVRRVFVATDDPKVLIECKKKYPNYVFVFNSDEKTRYSNSSLVGVVTDVFLLAHSNFLGCTLSSGVRVCSV</sequence>
<reference evidence="6" key="1">
    <citation type="submission" date="2025-08" db="UniProtKB">
        <authorList>
            <consortium name="RefSeq"/>
        </authorList>
    </citation>
    <scope>IDENTIFICATION</scope>
    <source>
        <tissue evidence="6">Muscle</tissue>
    </source>
</reference>
<keyword evidence="5" id="KW-1185">Reference proteome</keyword>
<evidence type="ECO:0000259" key="4">
    <source>
        <dbReference type="PROSITE" id="PS51659"/>
    </source>
</evidence>
<evidence type="ECO:0000256" key="1">
    <source>
        <dbReference type="ARBA" id="ARBA00022676"/>
    </source>
</evidence>
<evidence type="ECO:0000313" key="5">
    <source>
        <dbReference type="Proteomes" id="UP000694941"/>
    </source>
</evidence>
<dbReference type="PROSITE" id="PS51659">
    <property type="entry name" value="GT23"/>
    <property type="match status" value="1"/>
</dbReference>
<organism evidence="5 6">
    <name type="scientific">Limulus polyphemus</name>
    <name type="common">Atlantic horseshoe crab</name>
    <dbReference type="NCBI Taxonomy" id="6850"/>
    <lineage>
        <taxon>Eukaryota</taxon>
        <taxon>Metazoa</taxon>
        <taxon>Ecdysozoa</taxon>
        <taxon>Arthropoda</taxon>
        <taxon>Chelicerata</taxon>
        <taxon>Merostomata</taxon>
        <taxon>Xiphosura</taxon>
        <taxon>Limulidae</taxon>
        <taxon>Limulus</taxon>
    </lineage>
</organism>
<dbReference type="GeneID" id="111087931"/>
<dbReference type="InterPro" id="IPR027350">
    <property type="entry name" value="GT23_dom"/>
</dbReference>
<dbReference type="Pfam" id="PF19745">
    <property type="entry name" value="FUT8_N_cat"/>
    <property type="match status" value="2"/>
</dbReference>
<dbReference type="RefSeq" id="XP_022252089.1">
    <property type="nucleotide sequence ID" value="XM_022396381.1"/>
</dbReference>
<gene>
    <name evidence="6" type="primary">LOC111087931</name>
</gene>
<comment type="caution">
    <text evidence="3">Lacks conserved residue(s) required for the propagation of feature annotation.</text>
</comment>
<feature type="domain" description="GT23" evidence="4">
    <location>
        <begin position="166"/>
        <end position="256"/>
    </location>
</feature>
<evidence type="ECO:0000256" key="2">
    <source>
        <dbReference type="ARBA" id="ARBA00022679"/>
    </source>
</evidence>
<proteinExistence type="inferred from homology"/>
<evidence type="ECO:0000256" key="3">
    <source>
        <dbReference type="PROSITE-ProRule" id="PRU00992"/>
    </source>
</evidence>
<dbReference type="PANTHER" id="PTHR13132:SF29">
    <property type="entry name" value="ALPHA-(1,6)-FUCOSYLTRANSFERASE"/>
    <property type="match status" value="1"/>
</dbReference>
<keyword evidence="2 3" id="KW-0808">Transferase</keyword>
<dbReference type="PANTHER" id="PTHR13132">
    <property type="entry name" value="ALPHA- 1,6 -FUCOSYLTRANSFERASE"/>
    <property type="match status" value="1"/>
</dbReference>
<dbReference type="Gene3D" id="3.40.50.11350">
    <property type="match status" value="1"/>
</dbReference>
<evidence type="ECO:0000313" key="6">
    <source>
        <dbReference type="RefSeq" id="XP_022252089.1"/>
    </source>
</evidence>